<evidence type="ECO:0000256" key="1">
    <source>
        <dbReference type="SAM" id="MobiDB-lite"/>
    </source>
</evidence>
<keyword evidence="2" id="KW-0812">Transmembrane</keyword>
<accession>A0A284R692</accession>
<feature type="transmembrane region" description="Helical" evidence="2">
    <location>
        <begin position="40"/>
        <end position="62"/>
    </location>
</feature>
<name>A0A284R692_ARMOS</name>
<protein>
    <submittedName>
        <fullName evidence="3">Uncharacterized protein</fullName>
    </submittedName>
</protein>
<proteinExistence type="predicted"/>
<evidence type="ECO:0000313" key="3">
    <source>
        <dbReference type="EMBL" id="SJL04231.1"/>
    </source>
</evidence>
<keyword evidence="4" id="KW-1185">Reference proteome</keyword>
<evidence type="ECO:0000313" key="4">
    <source>
        <dbReference type="Proteomes" id="UP000219338"/>
    </source>
</evidence>
<reference evidence="4" key="1">
    <citation type="journal article" date="2017" name="Nat. Ecol. Evol.">
        <title>Genome expansion and lineage-specific genetic innovations in the forest pathogenic fungi Armillaria.</title>
        <authorList>
            <person name="Sipos G."/>
            <person name="Prasanna A.N."/>
            <person name="Walter M.C."/>
            <person name="O'Connor E."/>
            <person name="Balint B."/>
            <person name="Krizsan K."/>
            <person name="Kiss B."/>
            <person name="Hess J."/>
            <person name="Varga T."/>
            <person name="Slot J."/>
            <person name="Riley R."/>
            <person name="Boka B."/>
            <person name="Rigling D."/>
            <person name="Barry K."/>
            <person name="Lee J."/>
            <person name="Mihaltcheva S."/>
            <person name="LaButti K."/>
            <person name="Lipzen A."/>
            <person name="Waldron R."/>
            <person name="Moloney N.M."/>
            <person name="Sperisen C."/>
            <person name="Kredics L."/>
            <person name="Vagvoelgyi C."/>
            <person name="Patrignani A."/>
            <person name="Fitzpatrick D."/>
            <person name="Nagy I."/>
            <person name="Doyle S."/>
            <person name="Anderson J.B."/>
            <person name="Grigoriev I.V."/>
            <person name="Gueldener U."/>
            <person name="Muensterkoetter M."/>
            <person name="Nagy L.G."/>
        </authorList>
    </citation>
    <scope>NUCLEOTIDE SEQUENCE [LARGE SCALE GENOMIC DNA]</scope>
    <source>
        <strain evidence="4">C18/9</strain>
    </source>
</reference>
<keyword evidence="2" id="KW-1133">Transmembrane helix</keyword>
<dbReference type="Proteomes" id="UP000219338">
    <property type="component" value="Unassembled WGS sequence"/>
</dbReference>
<sequence length="216" mass="24666">MDEYWEVGDRRQDKEIPPSANEATISSVQICGARRDDNGMWYAVILTIFLFPFYSIATPRFLSTYPLTTLRMGKPPNFPPATSMWYHYSDLVNFVRCFPERIQYVSLNENPCAQTHHRKAGSHPSRILAPNSPNHPRQPSPGSRAQSLTEPAHKVGSWEIAIIDTVPNSGRSLEEWDSLVSRWTTKLRGRFRQFSSLDVRGTYCKDPDDPVELLVP</sequence>
<keyword evidence="2" id="KW-0472">Membrane</keyword>
<feature type="region of interest" description="Disordered" evidence="1">
    <location>
        <begin position="114"/>
        <end position="152"/>
    </location>
</feature>
<dbReference type="EMBL" id="FUEG01000005">
    <property type="protein sequence ID" value="SJL04231.1"/>
    <property type="molecule type" value="Genomic_DNA"/>
</dbReference>
<dbReference type="AlphaFoldDB" id="A0A284R692"/>
<organism evidence="3 4">
    <name type="scientific">Armillaria ostoyae</name>
    <name type="common">Armillaria root rot fungus</name>
    <dbReference type="NCBI Taxonomy" id="47428"/>
    <lineage>
        <taxon>Eukaryota</taxon>
        <taxon>Fungi</taxon>
        <taxon>Dikarya</taxon>
        <taxon>Basidiomycota</taxon>
        <taxon>Agaricomycotina</taxon>
        <taxon>Agaricomycetes</taxon>
        <taxon>Agaricomycetidae</taxon>
        <taxon>Agaricales</taxon>
        <taxon>Marasmiineae</taxon>
        <taxon>Physalacriaceae</taxon>
        <taxon>Armillaria</taxon>
    </lineage>
</organism>
<evidence type="ECO:0000256" key="2">
    <source>
        <dbReference type="SAM" id="Phobius"/>
    </source>
</evidence>
<gene>
    <name evidence="3" type="ORF">ARMOST_07592</name>
</gene>
<feature type="compositionally biased region" description="Polar residues" evidence="1">
    <location>
        <begin position="131"/>
        <end position="149"/>
    </location>
</feature>